<dbReference type="InterPro" id="IPR000014">
    <property type="entry name" value="PAS"/>
</dbReference>
<feature type="domain" description="PAS fold-3" evidence="2">
    <location>
        <begin position="145"/>
        <end position="232"/>
    </location>
</feature>
<feature type="region of interest" description="Disordered" evidence="1">
    <location>
        <begin position="96"/>
        <end position="129"/>
    </location>
</feature>
<gene>
    <name evidence="3" type="ORF">BJ968_002589</name>
</gene>
<keyword evidence="4" id="KW-1185">Reference proteome</keyword>
<feature type="compositionally biased region" description="Low complexity" evidence="1">
    <location>
        <begin position="104"/>
        <end position="119"/>
    </location>
</feature>
<organism evidence="3 4">
    <name type="scientific">Kineococcus aurantiacus</name>
    <dbReference type="NCBI Taxonomy" id="37633"/>
    <lineage>
        <taxon>Bacteria</taxon>
        <taxon>Bacillati</taxon>
        <taxon>Actinomycetota</taxon>
        <taxon>Actinomycetes</taxon>
        <taxon>Kineosporiales</taxon>
        <taxon>Kineosporiaceae</taxon>
        <taxon>Kineococcus</taxon>
    </lineage>
</organism>
<dbReference type="AlphaFoldDB" id="A0A7Y9J1G8"/>
<sequence>MSTPPGRHPREARARGVRDAVHEMWGDEMPPTADPTLSIFLDALLVDDERGRDLGLLVQGDGLTREVLLELLRRAGRSSWWLLSPPLAALLAERAEPADRPGPGDRALPGGRGLPGSRPEPLRTGEGLLDPRAGAWELDHRSRTVSWDPQCAALLDVHPAAGATLEDQLQHHVHPDDRDRVAEALDHACRTGQRYEQRYRTRMGDGGYAWRLSSGRLIVPASGSGPRVVGVIAALPA</sequence>
<dbReference type="SUPFAM" id="SSF55785">
    <property type="entry name" value="PYP-like sensor domain (PAS domain)"/>
    <property type="match status" value="1"/>
</dbReference>
<dbReference type="Pfam" id="PF08447">
    <property type="entry name" value="PAS_3"/>
    <property type="match status" value="1"/>
</dbReference>
<dbReference type="EMBL" id="JACCBB010000001">
    <property type="protein sequence ID" value="NYD23049.1"/>
    <property type="molecule type" value="Genomic_DNA"/>
</dbReference>
<evidence type="ECO:0000313" key="3">
    <source>
        <dbReference type="EMBL" id="NYD23049.1"/>
    </source>
</evidence>
<dbReference type="InterPro" id="IPR035965">
    <property type="entry name" value="PAS-like_dom_sf"/>
</dbReference>
<dbReference type="CDD" id="cd00130">
    <property type="entry name" value="PAS"/>
    <property type="match status" value="1"/>
</dbReference>
<reference evidence="3 4" key="1">
    <citation type="submission" date="2020-07" db="EMBL/GenBank/DDBJ databases">
        <title>Sequencing the genomes of 1000 actinobacteria strains.</title>
        <authorList>
            <person name="Klenk H.-P."/>
        </authorList>
    </citation>
    <scope>NUCLEOTIDE SEQUENCE [LARGE SCALE GENOMIC DNA]</scope>
    <source>
        <strain evidence="3 4">DSM 7487</strain>
    </source>
</reference>
<comment type="caution">
    <text evidence="3">The sequence shown here is derived from an EMBL/GenBank/DDBJ whole genome shotgun (WGS) entry which is preliminary data.</text>
</comment>
<dbReference type="Proteomes" id="UP000521922">
    <property type="component" value="Unassembled WGS sequence"/>
</dbReference>
<evidence type="ECO:0000313" key="4">
    <source>
        <dbReference type="Proteomes" id="UP000521922"/>
    </source>
</evidence>
<dbReference type="Gene3D" id="3.30.450.20">
    <property type="entry name" value="PAS domain"/>
    <property type="match status" value="1"/>
</dbReference>
<dbReference type="InterPro" id="IPR013655">
    <property type="entry name" value="PAS_fold_3"/>
</dbReference>
<proteinExistence type="predicted"/>
<evidence type="ECO:0000256" key="1">
    <source>
        <dbReference type="SAM" id="MobiDB-lite"/>
    </source>
</evidence>
<evidence type="ECO:0000259" key="2">
    <source>
        <dbReference type="Pfam" id="PF08447"/>
    </source>
</evidence>
<accession>A0A7Y9J1G8</accession>
<dbReference type="RefSeq" id="WP_179752493.1">
    <property type="nucleotide sequence ID" value="NZ_BAAAGN010000010.1"/>
</dbReference>
<protein>
    <submittedName>
        <fullName evidence="3">PAS domain-containing protein</fullName>
    </submittedName>
</protein>
<name>A0A7Y9J1G8_9ACTN</name>